<dbReference type="PANTHER" id="PTHR35342">
    <property type="entry name" value="TRICARBOXYLIC TRANSPORT PROTEIN"/>
    <property type="match status" value="1"/>
</dbReference>
<dbReference type="RefSeq" id="WP_049704332.1">
    <property type="nucleotide sequence ID" value="NZ_BMFM01000001.1"/>
</dbReference>
<proteinExistence type="predicted"/>
<feature type="transmembrane region" description="Helical" evidence="1">
    <location>
        <begin position="466"/>
        <end position="487"/>
    </location>
</feature>
<evidence type="ECO:0000256" key="1">
    <source>
        <dbReference type="SAM" id="Phobius"/>
    </source>
</evidence>
<feature type="transmembrane region" description="Helical" evidence="1">
    <location>
        <begin position="17"/>
        <end position="36"/>
    </location>
</feature>
<gene>
    <name evidence="2" type="ORF">FNA67_05925</name>
</gene>
<feature type="transmembrane region" description="Helical" evidence="1">
    <location>
        <begin position="48"/>
        <end position="69"/>
    </location>
</feature>
<feature type="transmembrane region" description="Helical" evidence="1">
    <location>
        <begin position="386"/>
        <end position="401"/>
    </location>
</feature>
<keyword evidence="1" id="KW-1133">Transmembrane helix</keyword>
<feature type="transmembrane region" description="Helical" evidence="1">
    <location>
        <begin position="144"/>
        <end position="177"/>
    </location>
</feature>
<keyword evidence="1" id="KW-0472">Membrane</keyword>
<dbReference type="AlphaFoldDB" id="A0A5B9DM30"/>
<feature type="transmembrane region" description="Helical" evidence="1">
    <location>
        <begin position="352"/>
        <end position="374"/>
    </location>
</feature>
<feature type="transmembrane region" description="Helical" evidence="1">
    <location>
        <begin position="312"/>
        <end position="332"/>
    </location>
</feature>
<accession>A0A5B9DM30</accession>
<feature type="transmembrane region" description="Helical" evidence="1">
    <location>
        <begin position="197"/>
        <end position="214"/>
    </location>
</feature>
<dbReference type="OrthoDB" id="7912266at2"/>
<feature type="transmembrane region" description="Helical" evidence="1">
    <location>
        <begin position="430"/>
        <end position="454"/>
    </location>
</feature>
<keyword evidence="1" id="KW-0812">Transmembrane</keyword>
<protein>
    <submittedName>
        <fullName evidence="2">Tripartite tricarboxylate transporter permease</fullName>
    </submittedName>
</protein>
<organism evidence="2 3">
    <name type="scientific">Paradevosia tibetensis</name>
    <dbReference type="NCBI Taxonomy" id="1447062"/>
    <lineage>
        <taxon>Bacteria</taxon>
        <taxon>Pseudomonadati</taxon>
        <taxon>Pseudomonadota</taxon>
        <taxon>Alphaproteobacteria</taxon>
        <taxon>Hyphomicrobiales</taxon>
        <taxon>Devosiaceae</taxon>
        <taxon>Paradevosia</taxon>
    </lineage>
</organism>
<dbReference type="KEGG" id="yti:FNA67_05925"/>
<dbReference type="InterPro" id="IPR002823">
    <property type="entry name" value="DUF112_TM"/>
</dbReference>
<keyword evidence="3" id="KW-1185">Reference proteome</keyword>
<evidence type="ECO:0000313" key="3">
    <source>
        <dbReference type="Proteomes" id="UP000321062"/>
    </source>
</evidence>
<evidence type="ECO:0000313" key="2">
    <source>
        <dbReference type="EMBL" id="QEE19739.1"/>
    </source>
</evidence>
<feature type="transmembrane region" description="Helical" evidence="1">
    <location>
        <begin position="105"/>
        <end position="132"/>
    </location>
</feature>
<name>A0A5B9DM30_9HYPH</name>
<sequence>MDAIAQGLALVFNFETLIVILASAIFGLFVGALPGLTATMATALLVPLTFYMQPIPAVAAIIASTAMAITAGDLPGTLLRIPGTPASAAYVEDSYRMAQKGQAGLAIGIGVIGSTLGGLFGFIVLLISAPALAKFALGFSSFEYFWLAALGLSCAALISSGGVAKGALSLLIGLFLSQVGRDPLLGAARFTFGSVELAGGISFIPAMIGMFALAEVMRTGRNFRLGTPQANVNNPFKGVLKVIWQYRKNQVRGSIIGSLLGALPGVGGDLAAWITYSLAKRTSKTPEKFGTGHPEGLVEAGATNNAALSASWIPAMVFGIPGDAVTAIAVGVLVMKGMEPGPQLLTVNAQNFYAVMFVFVIANILMLPLGYIAARSSRWIFEVPRALLNAAILLFCIVGSFSINNTMFGVIVMVILGVMAFILEKHRFAIAPIILGMVLGPLVEQNFITSMTISGGDLLGLFSRPIAAGIGIVTLAIWALAIGGTVYKAIQDRRGTANVPA</sequence>
<reference evidence="2 3" key="1">
    <citation type="journal article" date="2015" name="Int. J. Syst. Evol. Microbiol.">
        <title>Youhaiella tibetensis gen. nov., sp. nov., isolated from subsurface sediment.</title>
        <authorList>
            <person name="Wang Y.X."/>
            <person name="Huang F.Q."/>
            <person name="Nogi Y."/>
            <person name="Pang S.J."/>
            <person name="Wang P.K."/>
            <person name="Lv J."/>
        </authorList>
    </citation>
    <scope>NUCLEOTIDE SEQUENCE [LARGE SCALE GENOMIC DNA]</scope>
    <source>
        <strain evidence="3">fig4</strain>
    </source>
</reference>
<dbReference type="Proteomes" id="UP000321062">
    <property type="component" value="Chromosome"/>
</dbReference>
<dbReference type="PANTHER" id="PTHR35342:SF5">
    <property type="entry name" value="TRICARBOXYLIC TRANSPORT PROTEIN"/>
    <property type="match status" value="1"/>
</dbReference>
<dbReference type="EMBL" id="CP041690">
    <property type="protein sequence ID" value="QEE19739.1"/>
    <property type="molecule type" value="Genomic_DNA"/>
</dbReference>
<dbReference type="Pfam" id="PF01970">
    <property type="entry name" value="TctA"/>
    <property type="match status" value="1"/>
</dbReference>